<evidence type="ECO:0000259" key="1">
    <source>
        <dbReference type="PROSITE" id="PS50878"/>
    </source>
</evidence>
<dbReference type="STRING" id="6248.A0A0K0EPP6"/>
<dbReference type="WBParaSite" id="TCONS_00013688.p1">
    <property type="protein sequence ID" value="TCONS_00013688.p1"/>
    <property type="gene ID" value="XLOC_008534"/>
</dbReference>
<dbReference type="Pfam" id="PF00078">
    <property type="entry name" value="RVT_1"/>
    <property type="match status" value="1"/>
</dbReference>
<dbReference type="PROSITE" id="PS50878">
    <property type="entry name" value="RT_POL"/>
    <property type="match status" value="1"/>
</dbReference>
<organism evidence="3">
    <name type="scientific">Strongyloides stercoralis</name>
    <name type="common">Threadworm</name>
    <dbReference type="NCBI Taxonomy" id="6248"/>
    <lineage>
        <taxon>Eukaryota</taxon>
        <taxon>Metazoa</taxon>
        <taxon>Ecdysozoa</taxon>
        <taxon>Nematoda</taxon>
        <taxon>Chromadorea</taxon>
        <taxon>Rhabditida</taxon>
        <taxon>Tylenchina</taxon>
        <taxon>Panagrolaimomorpha</taxon>
        <taxon>Strongyloidoidea</taxon>
        <taxon>Strongyloididae</taxon>
        <taxon>Strongyloides</taxon>
    </lineage>
</organism>
<name>A0A0K0EPP6_STRER</name>
<dbReference type="InterPro" id="IPR043502">
    <property type="entry name" value="DNA/RNA_pol_sf"/>
</dbReference>
<protein>
    <submittedName>
        <fullName evidence="3 4">Reverse transcriptase domain-containing protein</fullName>
    </submittedName>
</protein>
<dbReference type="SUPFAM" id="SSF56672">
    <property type="entry name" value="DNA/RNA polymerases"/>
    <property type="match status" value="1"/>
</dbReference>
<dbReference type="PANTHER" id="PTHR37984:SF5">
    <property type="entry name" value="PROTEIN NYNRIN-LIKE"/>
    <property type="match status" value="1"/>
</dbReference>
<accession>A0A0K0EPP6</accession>
<sequence length="1003" mass="115322">MSGFSIEERGCMALEYYRHNNYEVVKVNFKFTFPDSPIPCDKTILKYFRKIRYFGFAEDKKYSREAPISDNIEIRDKVLDAIEANPKWSHRRLAIETGIKKTTYRTILEKNGVKVFKFTPVQKLYEGDASRRFLFSLSYKISLFWSSVEEKAGQLFSEKLPQLNMEVPPILAAGSTGQFKLHDLFKVIEEQLRQVNSESLDQVKNLTLLLLQLAYGYAVIKPKKREVTDDIRSILFIAVSEAVKTAVETTISSNLTPTLSSTIATSISQMTLPQRQDKLLLPKLEKYDNKENQHTFIERFKRRHDKLDSNNFFEYLKGPALLACRAIEENNKTFDVLTAEWILNFKPRYAPDRPVMFLESQLALCTFKEGPTSYVNKIIGMILELETLTQSKISYAKRAKHLLHSVNKIRDFPKLCDKLLRLEDKETDFIKFKKDVIEALEKEPKPSINKNKTKQLNNIVIEENKDIIVYKLSSSLSKKCLVKSTLDHHSMIMLIDSGSQVSLMSQPLFKKVSNKKPLPFDSKIKVVDVQQNEISILDILIGTDALSRSHALRQKLTTTFENMRSTVNKVSISNVDELLQKYNVCPTEGIHKHPTKIKEVTFDLLDTVPVSNKSIQLSLGTNKKNDSTIRLCVDFTAVNKKIKYKNLPIPSIDTIFFNLHNKASFSTLDLNKGFWQLRLAPSAQEVTAFTFNQKNYQFAVLPFGLAVAPGLFQKKLQQALAPILEEHPTEVFLYIDDILIATKDDPSNLQILNKVLFLLEKSELKLIVNKSTFLKKETPYLGMKLTKGSIMMDPNKLNKLLNFNTPQTKVQLQSFLGYANYLRRFSRHFAQHSSPLYNMINQPKITWNEQTLQSFQLIKDDLPNAPILSAPDLATAQSDHAPLSCIFSKQDLSLRLLKWKMRISEYNITSITHVVGKENLIADALSRCIPVQEDETSTSDKEEYPSLEICLTHSNTTFDWKYFPSREQWEEIQHNDIDLKELFLKLQLGEQLPENDKKQKKTN</sequence>
<dbReference type="WBParaSite" id="SSTP_0001143200.1">
    <property type="protein sequence ID" value="SSTP_0001143200.1"/>
    <property type="gene ID" value="SSTP_0001143200"/>
</dbReference>
<dbReference type="Proteomes" id="UP000035681">
    <property type="component" value="Unplaced"/>
</dbReference>
<keyword evidence="2" id="KW-1185">Reference proteome</keyword>
<proteinExistence type="predicted"/>
<dbReference type="PANTHER" id="PTHR37984">
    <property type="entry name" value="PROTEIN CBG26694"/>
    <property type="match status" value="1"/>
</dbReference>
<dbReference type="AlphaFoldDB" id="A0A0K0EPP6"/>
<dbReference type="CDD" id="cd01647">
    <property type="entry name" value="RT_LTR"/>
    <property type="match status" value="1"/>
</dbReference>
<evidence type="ECO:0000313" key="2">
    <source>
        <dbReference type="Proteomes" id="UP000035681"/>
    </source>
</evidence>
<feature type="domain" description="Reverse transcriptase" evidence="1">
    <location>
        <begin position="601"/>
        <end position="785"/>
    </location>
</feature>
<reference evidence="3" key="1">
    <citation type="submission" date="2015-08" db="UniProtKB">
        <authorList>
            <consortium name="WormBaseParasite"/>
        </authorList>
    </citation>
    <scope>IDENTIFICATION</scope>
</reference>
<dbReference type="InterPro" id="IPR000477">
    <property type="entry name" value="RT_dom"/>
</dbReference>
<evidence type="ECO:0000313" key="3">
    <source>
        <dbReference type="WBParaSite" id="SSTP_0001143200.1"/>
    </source>
</evidence>
<dbReference type="Gene3D" id="3.30.70.270">
    <property type="match status" value="2"/>
</dbReference>
<dbReference type="Gene3D" id="3.10.10.10">
    <property type="entry name" value="HIV Type 1 Reverse Transcriptase, subunit A, domain 1"/>
    <property type="match status" value="1"/>
</dbReference>
<evidence type="ECO:0000313" key="4">
    <source>
        <dbReference type="WBParaSite" id="TCONS_00013688.p1"/>
    </source>
</evidence>
<dbReference type="InterPro" id="IPR050951">
    <property type="entry name" value="Retrovirus_Pol_polyprotein"/>
</dbReference>
<dbReference type="InterPro" id="IPR043128">
    <property type="entry name" value="Rev_trsase/Diguanyl_cyclase"/>
</dbReference>